<proteinExistence type="predicted"/>
<evidence type="ECO:0000256" key="1">
    <source>
        <dbReference type="ARBA" id="ARBA00004123"/>
    </source>
</evidence>
<evidence type="ECO:0000256" key="4">
    <source>
        <dbReference type="ARBA" id="ARBA00023242"/>
    </source>
</evidence>
<name>A0ABR2LBP0_9EUKA</name>
<evidence type="ECO:0000313" key="6">
    <source>
        <dbReference type="Proteomes" id="UP001470230"/>
    </source>
</evidence>
<keyword evidence="2" id="KW-0853">WD repeat</keyword>
<dbReference type="EMBL" id="JAPFFF010000001">
    <property type="protein sequence ID" value="KAK8900426.1"/>
    <property type="molecule type" value="Genomic_DNA"/>
</dbReference>
<sequence length="402" mass="46341">MEKEIDVFMNQFDEKPDPEICFQFIEEVEYRETISTFCLSHHGFIIGIGFSSGVFFSCDSRNFCNKHEYTVHEGEVTALSFSRDTLHIASGDRTGKIMIHNVVTRELKYNFLFPSPINSIVCSDYEPNIYLFLLSDCSLFILDLSVGEYKKLNNKFSSIIWGSNSLSFYGSYSKDVFSCQLDEDKTKVSISGQIDFPEKTKDIISMSISNDKTLLAFIDSRGNAPIYSIDFGTVLGTYKDPINHSKYSYSAFSNDKNYTFMVTKTTSPMTFAAYSNGDVFSITPVYSFKGLKEQVRGIIPHPIYPIIFVRFKYQIYTWTYYSTMPLYNSVPEKDLMRYNQDYCEHESEFDSSDDDDNIVKYEPLILKGKKSNDIISIFPDDVNFPNQIYFIPYQRKEVASNI</sequence>
<organism evidence="5 6">
    <name type="scientific">Tritrichomonas musculus</name>
    <dbReference type="NCBI Taxonomy" id="1915356"/>
    <lineage>
        <taxon>Eukaryota</taxon>
        <taxon>Metamonada</taxon>
        <taxon>Parabasalia</taxon>
        <taxon>Tritrichomonadida</taxon>
        <taxon>Tritrichomonadidae</taxon>
        <taxon>Tritrichomonas</taxon>
    </lineage>
</organism>
<dbReference type="InterPro" id="IPR001680">
    <property type="entry name" value="WD40_rpt"/>
</dbReference>
<comment type="caution">
    <text evidence="5">The sequence shown here is derived from an EMBL/GenBank/DDBJ whole genome shotgun (WGS) entry which is preliminary data.</text>
</comment>
<evidence type="ECO:0000256" key="3">
    <source>
        <dbReference type="ARBA" id="ARBA00022737"/>
    </source>
</evidence>
<dbReference type="Gene3D" id="2.130.10.10">
    <property type="entry name" value="YVTN repeat-like/Quinoprotein amine dehydrogenase"/>
    <property type="match status" value="1"/>
</dbReference>
<dbReference type="InterPro" id="IPR037850">
    <property type="entry name" value="RBBP5/Swd1"/>
</dbReference>
<keyword evidence="6" id="KW-1185">Reference proteome</keyword>
<dbReference type="Proteomes" id="UP001470230">
    <property type="component" value="Unassembled WGS sequence"/>
</dbReference>
<accession>A0ABR2LBP0</accession>
<gene>
    <name evidence="5" type="ORF">M9Y10_002753</name>
</gene>
<dbReference type="SUPFAM" id="SSF50978">
    <property type="entry name" value="WD40 repeat-like"/>
    <property type="match status" value="1"/>
</dbReference>
<dbReference type="SMART" id="SM00320">
    <property type="entry name" value="WD40"/>
    <property type="match status" value="1"/>
</dbReference>
<keyword evidence="3" id="KW-0677">Repeat</keyword>
<dbReference type="InterPro" id="IPR036322">
    <property type="entry name" value="WD40_repeat_dom_sf"/>
</dbReference>
<evidence type="ECO:0000256" key="2">
    <source>
        <dbReference type="ARBA" id="ARBA00022574"/>
    </source>
</evidence>
<reference evidence="5 6" key="1">
    <citation type="submission" date="2024-04" db="EMBL/GenBank/DDBJ databases">
        <title>Tritrichomonas musculus Genome.</title>
        <authorList>
            <person name="Alves-Ferreira E."/>
            <person name="Grigg M."/>
            <person name="Lorenzi H."/>
            <person name="Galac M."/>
        </authorList>
    </citation>
    <scope>NUCLEOTIDE SEQUENCE [LARGE SCALE GENOMIC DNA]</scope>
    <source>
        <strain evidence="5 6">EAF2021</strain>
    </source>
</reference>
<evidence type="ECO:0000313" key="5">
    <source>
        <dbReference type="EMBL" id="KAK8900426.1"/>
    </source>
</evidence>
<keyword evidence="4" id="KW-0539">Nucleus</keyword>
<comment type="subcellular location">
    <subcellularLocation>
        <location evidence="1">Nucleus</location>
    </subcellularLocation>
</comment>
<protein>
    <recommendedName>
        <fullName evidence="7">Anaphase-promoting complex subunit 4 WD40 domain-containing protein</fullName>
    </recommendedName>
</protein>
<dbReference type="PANTHER" id="PTHR44040:SF1">
    <property type="entry name" value="RETINOBLASTOMA-BINDING PROTEIN 5"/>
    <property type="match status" value="1"/>
</dbReference>
<evidence type="ECO:0008006" key="7">
    <source>
        <dbReference type="Google" id="ProtNLM"/>
    </source>
</evidence>
<dbReference type="InterPro" id="IPR015943">
    <property type="entry name" value="WD40/YVTN_repeat-like_dom_sf"/>
</dbReference>
<dbReference type="PANTHER" id="PTHR44040">
    <property type="entry name" value="RETINOBLASTOMA-BINDING PROTEIN 5"/>
    <property type="match status" value="1"/>
</dbReference>